<keyword evidence="1" id="KW-1185">Reference proteome</keyword>
<dbReference type="AlphaFoldDB" id="A0A1I7WKI4"/>
<evidence type="ECO:0000313" key="1">
    <source>
        <dbReference type="Proteomes" id="UP000095283"/>
    </source>
</evidence>
<name>A0A1I7WKI4_HETBA</name>
<reference evidence="2" key="1">
    <citation type="submission" date="2016-11" db="UniProtKB">
        <authorList>
            <consortium name="WormBaseParasite"/>
        </authorList>
    </citation>
    <scope>IDENTIFICATION</scope>
</reference>
<protein>
    <submittedName>
        <fullName evidence="2">C2H2-type domain-containing protein</fullName>
    </submittedName>
</protein>
<accession>A0A1I7WKI4</accession>
<proteinExistence type="predicted"/>
<dbReference type="Gene3D" id="3.30.160.60">
    <property type="entry name" value="Classic Zinc Finger"/>
    <property type="match status" value="1"/>
</dbReference>
<sequence>MCTNQKEPEKEESKVIISDINSNVISEFDASQQSVQADDIDTHEIDKNLGNEASLCTFSDSNEEVQPKDYLYHDCQLCSRRLKFREGWGKTRLWDHVRRHLGVKAAKCGWCSYAEVTSDYVRRHSLKEHPKMKVVYIDTR</sequence>
<dbReference type="WBParaSite" id="Hba_05477">
    <property type="protein sequence ID" value="Hba_05477"/>
    <property type="gene ID" value="Hba_05477"/>
</dbReference>
<dbReference type="Proteomes" id="UP000095283">
    <property type="component" value="Unplaced"/>
</dbReference>
<evidence type="ECO:0000313" key="2">
    <source>
        <dbReference type="WBParaSite" id="Hba_05477"/>
    </source>
</evidence>
<organism evidence="1 2">
    <name type="scientific">Heterorhabditis bacteriophora</name>
    <name type="common">Entomopathogenic nematode worm</name>
    <dbReference type="NCBI Taxonomy" id="37862"/>
    <lineage>
        <taxon>Eukaryota</taxon>
        <taxon>Metazoa</taxon>
        <taxon>Ecdysozoa</taxon>
        <taxon>Nematoda</taxon>
        <taxon>Chromadorea</taxon>
        <taxon>Rhabditida</taxon>
        <taxon>Rhabditina</taxon>
        <taxon>Rhabditomorpha</taxon>
        <taxon>Strongyloidea</taxon>
        <taxon>Heterorhabditidae</taxon>
        <taxon>Heterorhabditis</taxon>
    </lineage>
</organism>